<dbReference type="RefSeq" id="XP_044550663.1">
    <property type="nucleotide sequence ID" value="XM_044691831.1"/>
</dbReference>
<dbReference type="PANTHER" id="PTHR13016">
    <property type="entry name" value="AMMECR1 HOMOLOG"/>
    <property type="match status" value="1"/>
</dbReference>
<dbReference type="PANTHER" id="PTHR13016:SF0">
    <property type="entry name" value="AMME SYNDROME CANDIDATE GENE 1 PROTEIN"/>
    <property type="match status" value="1"/>
</dbReference>
<name>A0AA88GQR9_NAELO</name>
<evidence type="ECO:0000313" key="3">
    <source>
        <dbReference type="Proteomes" id="UP000816034"/>
    </source>
</evidence>
<organism evidence="2 3">
    <name type="scientific">Naegleria lovaniensis</name>
    <name type="common">Amoeba</name>
    <dbReference type="NCBI Taxonomy" id="51637"/>
    <lineage>
        <taxon>Eukaryota</taxon>
        <taxon>Discoba</taxon>
        <taxon>Heterolobosea</taxon>
        <taxon>Tetramitia</taxon>
        <taxon>Eutetramitia</taxon>
        <taxon>Vahlkampfiidae</taxon>
        <taxon>Naegleria</taxon>
    </lineage>
</organism>
<proteinExistence type="predicted"/>
<dbReference type="Gene3D" id="3.30.700.20">
    <property type="entry name" value="Hypothetical protein ph0010, domain 1"/>
    <property type="match status" value="1"/>
</dbReference>
<dbReference type="SUPFAM" id="SSF143447">
    <property type="entry name" value="AMMECR1-like"/>
    <property type="match status" value="1"/>
</dbReference>
<evidence type="ECO:0000313" key="2">
    <source>
        <dbReference type="EMBL" id="KAG2386671.1"/>
    </source>
</evidence>
<dbReference type="Pfam" id="PF01871">
    <property type="entry name" value="AMMECR1"/>
    <property type="match status" value="1"/>
</dbReference>
<dbReference type="NCBIfam" id="TIGR00296">
    <property type="entry name" value="TIGR00296 family protein"/>
    <property type="match status" value="1"/>
</dbReference>
<gene>
    <name evidence="2" type="ORF">C9374_002415</name>
</gene>
<dbReference type="PROSITE" id="PS51112">
    <property type="entry name" value="AMMECR1"/>
    <property type="match status" value="1"/>
</dbReference>
<dbReference type="Proteomes" id="UP000816034">
    <property type="component" value="Unassembled WGS sequence"/>
</dbReference>
<accession>A0AA88GQR9</accession>
<reference evidence="2 3" key="1">
    <citation type="journal article" date="2018" name="BMC Genomics">
        <title>The genome of Naegleria lovaniensis, the basis for a comparative approach to unravel pathogenicity factors of the human pathogenic amoeba N. fowleri.</title>
        <authorList>
            <person name="Liechti N."/>
            <person name="Schurch N."/>
            <person name="Bruggmann R."/>
            <person name="Wittwer M."/>
        </authorList>
    </citation>
    <scope>NUCLEOTIDE SEQUENCE [LARGE SCALE GENOMIC DNA]</scope>
    <source>
        <strain evidence="2 3">ATCC 30569</strain>
    </source>
</reference>
<dbReference type="InterPro" id="IPR036071">
    <property type="entry name" value="AMMECR1_dom_sf"/>
</dbReference>
<keyword evidence="3" id="KW-1185">Reference proteome</keyword>
<dbReference type="InterPro" id="IPR023473">
    <property type="entry name" value="AMMECR1"/>
</dbReference>
<feature type="domain" description="AMMECR1" evidence="1">
    <location>
        <begin position="1"/>
        <end position="208"/>
    </location>
</feature>
<evidence type="ECO:0000259" key="1">
    <source>
        <dbReference type="PROSITE" id="PS51112"/>
    </source>
</evidence>
<dbReference type="AlphaFoldDB" id="A0AA88GQR9"/>
<dbReference type="InterPro" id="IPR027485">
    <property type="entry name" value="AMMECR1_N"/>
</dbReference>
<dbReference type="GeneID" id="68094871"/>
<sequence>MAEENRATKDMCEFCFDTIIHQLQRSKESLPPYPCNDRFPLFVTWKKKPGLRSSFIAESVSEEYHLRGCIGTFSPLALSDGLKQYAIIAAFKDHRFDPIVMSEVPQLKCAVSLLVNFEEVDVGNVYDWEVGTHGIRIKFEVNGREYGGTYLPEVAKEQEWTKEETVSSLVRKAGFKGKVTHSLLESIELERYQSSKVDMTYEEYVECKNNTNGKVGTARQFSTSKSLGSMDESDESDDEY</sequence>
<dbReference type="EMBL" id="PYSW02000015">
    <property type="protein sequence ID" value="KAG2386671.1"/>
    <property type="molecule type" value="Genomic_DNA"/>
</dbReference>
<dbReference type="InterPro" id="IPR002733">
    <property type="entry name" value="AMMECR1_domain"/>
</dbReference>
<comment type="caution">
    <text evidence="2">The sequence shown here is derived from an EMBL/GenBank/DDBJ whole genome shotgun (WGS) entry which is preliminary data.</text>
</comment>
<protein>
    <recommendedName>
        <fullName evidence="1">AMMECR1 domain-containing protein</fullName>
    </recommendedName>
</protein>